<protein>
    <submittedName>
        <fullName evidence="1">Uncharacterized protein</fullName>
    </submittedName>
</protein>
<dbReference type="EMBL" id="JXJN01002257">
    <property type="status" value="NOT_ANNOTATED_CDS"/>
    <property type="molecule type" value="Genomic_DNA"/>
</dbReference>
<evidence type="ECO:0000313" key="1">
    <source>
        <dbReference type="EnsemblMetazoa" id="GPPI005518-PA"/>
    </source>
</evidence>
<evidence type="ECO:0000313" key="2">
    <source>
        <dbReference type="Proteomes" id="UP000092460"/>
    </source>
</evidence>
<accession>A0A1B0AR52</accession>
<name>A0A1B0AR52_9MUSC</name>
<dbReference type="Proteomes" id="UP000092460">
    <property type="component" value="Unassembled WGS sequence"/>
</dbReference>
<sequence>MVVIASPTVRSLRFNDVNNLFSVNDPINYLSNLFSCINLIPCIHFLYTLPRPSKLYFFKMLVCIGCVLATSQDESVYCKKHECTITPFYKHSNSTIREQSFYNSISLITNDVKSFGLPLVALNNKILLYKVIHFLVRFWI</sequence>
<reference evidence="2" key="1">
    <citation type="submission" date="2015-01" db="EMBL/GenBank/DDBJ databases">
        <authorList>
            <person name="Aksoy S."/>
            <person name="Warren W."/>
            <person name="Wilson R.K."/>
        </authorList>
    </citation>
    <scope>NUCLEOTIDE SEQUENCE [LARGE SCALE GENOMIC DNA]</scope>
    <source>
        <strain evidence="2">IAEA</strain>
    </source>
</reference>
<organism evidence="1 2">
    <name type="scientific">Glossina palpalis gambiensis</name>
    <dbReference type="NCBI Taxonomy" id="67801"/>
    <lineage>
        <taxon>Eukaryota</taxon>
        <taxon>Metazoa</taxon>
        <taxon>Ecdysozoa</taxon>
        <taxon>Arthropoda</taxon>
        <taxon>Hexapoda</taxon>
        <taxon>Insecta</taxon>
        <taxon>Pterygota</taxon>
        <taxon>Neoptera</taxon>
        <taxon>Endopterygota</taxon>
        <taxon>Diptera</taxon>
        <taxon>Brachycera</taxon>
        <taxon>Muscomorpha</taxon>
        <taxon>Hippoboscoidea</taxon>
        <taxon>Glossinidae</taxon>
        <taxon>Glossina</taxon>
    </lineage>
</organism>
<keyword evidence="2" id="KW-1185">Reference proteome</keyword>
<dbReference type="AlphaFoldDB" id="A0A1B0AR52"/>
<reference evidence="1" key="2">
    <citation type="submission" date="2020-05" db="UniProtKB">
        <authorList>
            <consortium name="EnsemblMetazoa"/>
        </authorList>
    </citation>
    <scope>IDENTIFICATION</scope>
    <source>
        <strain evidence="1">IAEA</strain>
    </source>
</reference>
<dbReference type="EnsemblMetazoa" id="GPPI005518-RA">
    <property type="protein sequence ID" value="GPPI005518-PA"/>
    <property type="gene ID" value="GPPI005518"/>
</dbReference>
<proteinExistence type="predicted"/>
<dbReference type="VEuPathDB" id="VectorBase:GPPI005518"/>